<evidence type="ECO:0000256" key="1">
    <source>
        <dbReference type="ARBA" id="ARBA00004370"/>
    </source>
</evidence>
<dbReference type="OrthoDB" id="18585at2759"/>
<keyword evidence="5" id="KW-0472">Membrane</keyword>
<dbReference type="InterPro" id="IPR002159">
    <property type="entry name" value="CD36_fam"/>
</dbReference>
<dbReference type="Pfam" id="PF01130">
    <property type="entry name" value="CD36"/>
    <property type="match status" value="1"/>
</dbReference>
<comment type="subcellular location">
    <subcellularLocation>
        <location evidence="1">Membrane</location>
    </subcellularLocation>
</comment>
<dbReference type="PRINTS" id="PR01609">
    <property type="entry name" value="CD36FAMILY"/>
</dbReference>
<reference evidence="7 8" key="1">
    <citation type="submission" date="2018-11" db="EMBL/GenBank/DDBJ databases">
        <authorList>
            <consortium name="Pathogen Informatics"/>
        </authorList>
    </citation>
    <scope>NUCLEOTIDE SEQUENCE [LARGE SCALE GENOMIC DNA]</scope>
</reference>
<keyword evidence="3" id="KW-0812">Transmembrane</keyword>
<evidence type="ECO:0000256" key="3">
    <source>
        <dbReference type="ARBA" id="ARBA00022692"/>
    </source>
</evidence>
<keyword evidence="6" id="KW-0325">Glycoprotein</keyword>
<dbReference type="PANTHER" id="PTHR11923:SF51">
    <property type="entry name" value="LYSOSOME MEMBRANE PROTEIN 2"/>
    <property type="match status" value="1"/>
</dbReference>
<dbReference type="GO" id="GO:0005737">
    <property type="term" value="C:cytoplasm"/>
    <property type="evidence" value="ECO:0007669"/>
    <property type="project" value="TreeGrafter"/>
</dbReference>
<organism evidence="7 8">
    <name type="scientific">Anisakis simplex</name>
    <name type="common">Herring worm</name>
    <dbReference type="NCBI Taxonomy" id="6269"/>
    <lineage>
        <taxon>Eukaryota</taxon>
        <taxon>Metazoa</taxon>
        <taxon>Ecdysozoa</taxon>
        <taxon>Nematoda</taxon>
        <taxon>Chromadorea</taxon>
        <taxon>Rhabditida</taxon>
        <taxon>Spirurina</taxon>
        <taxon>Ascaridomorpha</taxon>
        <taxon>Ascaridoidea</taxon>
        <taxon>Anisakidae</taxon>
        <taxon>Anisakis</taxon>
        <taxon>Anisakis simplex complex</taxon>
    </lineage>
</organism>
<accession>A0A3P6RVN8</accession>
<keyword evidence="4" id="KW-1133">Transmembrane helix</keyword>
<dbReference type="Proteomes" id="UP000267096">
    <property type="component" value="Unassembled WGS sequence"/>
</dbReference>
<sequence length="345" mass="39063">MNSLTARWVNPPYRFYTQYWIYNYTNPLEIMNRGAAPDMFEKGPYSYRVSLVNYIEKFSDDGAEVLYRPQSVYHFDKATSCAGCTPSDIFLVPDTVFFVSSYQDFVAVLISMLIIFQLLNKNSKMIRYQELKFNMIYTNESLMAFQKTVNSLTSVEGLKAVLCAKLGDLLCSSANPDALNALTQGIIDNYTEYASIAIKALNAGPLVYTTVDDLLFKGYDDPLFTKVAQFAVDAIQTMSPPLAQMVPENISTPKIHLNNNNDTINPMYTMSTGKKRNKQIGEILSIDVYPNSTDNSNGSSLSTTWSVTFHLHFIRFFHPSVLSPLIFYIFMHKHCLFDRGCSDCL</sequence>
<evidence type="ECO:0000313" key="8">
    <source>
        <dbReference type="Proteomes" id="UP000267096"/>
    </source>
</evidence>
<evidence type="ECO:0000256" key="2">
    <source>
        <dbReference type="ARBA" id="ARBA00010532"/>
    </source>
</evidence>
<comment type="similarity">
    <text evidence="2">Belongs to the CD36 family.</text>
</comment>
<dbReference type="GO" id="GO:0016020">
    <property type="term" value="C:membrane"/>
    <property type="evidence" value="ECO:0007669"/>
    <property type="project" value="UniProtKB-SubCell"/>
</dbReference>
<dbReference type="GO" id="GO:0005044">
    <property type="term" value="F:scavenger receptor activity"/>
    <property type="evidence" value="ECO:0007669"/>
    <property type="project" value="TreeGrafter"/>
</dbReference>
<name>A0A3P6RVN8_ANISI</name>
<evidence type="ECO:0000256" key="6">
    <source>
        <dbReference type="ARBA" id="ARBA00023180"/>
    </source>
</evidence>
<evidence type="ECO:0000256" key="5">
    <source>
        <dbReference type="ARBA" id="ARBA00023136"/>
    </source>
</evidence>
<dbReference type="AlphaFoldDB" id="A0A3P6RVN8"/>
<keyword evidence="8" id="KW-1185">Reference proteome</keyword>
<protein>
    <submittedName>
        <fullName evidence="7">Uncharacterized protein</fullName>
    </submittedName>
</protein>
<proteinExistence type="inferred from homology"/>
<dbReference type="PANTHER" id="PTHR11923">
    <property type="entry name" value="SCAVENGER RECEPTOR CLASS B TYPE-1 SR-B1"/>
    <property type="match status" value="1"/>
</dbReference>
<dbReference type="EMBL" id="UYRR01031110">
    <property type="protein sequence ID" value="VDK45998.1"/>
    <property type="molecule type" value="Genomic_DNA"/>
</dbReference>
<gene>
    <name evidence="7" type="ORF">ASIM_LOCUS11870</name>
</gene>
<evidence type="ECO:0000313" key="7">
    <source>
        <dbReference type="EMBL" id="VDK45998.1"/>
    </source>
</evidence>
<evidence type="ECO:0000256" key="4">
    <source>
        <dbReference type="ARBA" id="ARBA00022989"/>
    </source>
</evidence>